<dbReference type="InterPro" id="IPR013785">
    <property type="entry name" value="Aldolase_TIM"/>
</dbReference>
<feature type="domain" description="NADH:flavin oxidoreductase/NADH oxidase N-terminal" evidence="1">
    <location>
        <begin position="5"/>
        <end position="333"/>
    </location>
</feature>
<organism evidence="2 3">
    <name type="scientific">Psilocybe cf. subviscida</name>
    <dbReference type="NCBI Taxonomy" id="2480587"/>
    <lineage>
        <taxon>Eukaryota</taxon>
        <taxon>Fungi</taxon>
        <taxon>Dikarya</taxon>
        <taxon>Basidiomycota</taxon>
        <taxon>Agaricomycotina</taxon>
        <taxon>Agaricomycetes</taxon>
        <taxon>Agaricomycetidae</taxon>
        <taxon>Agaricales</taxon>
        <taxon>Agaricineae</taxon>
        <taxon>Strophariaceae</taxon>
        <taxon>Psilocybe</taxon>
    </lineage>
</organism>
<dbReference type="PANTHER" id="PTHR22893:SF91">
    <property type="entry name" value="NADPH DEHYDROGENASE 2-RELATED"/>
    <property type="match status" value="1"/>
</dbReference>
<dbReference type="PANTHER" id="PTHR22893">
    <property type="entry name" value="NADH OXIDOREDUCTASE-RELATED"/>
    <property type="match status" value="1"/>
</dbReference>
<dbReference type="AlphaFoldDB" id="A0A8H5B478"/>
<dbReference type="Proteomes" id="UP000567179">
    <property type="component" value="Unassembled WGS sequence"/>
</dbReference>
<evidence type="ECO:0000313" key="2">
    <source>
        <dbReference type="EMBL" id="KAF5316371.1"/>
    </source>
</evidence>
<dbReference type="GO" id="GO:0003959">
    <property type="term" value="F:NADPH dehydrogenase activity"/>
    <property type="evidence" value="ECO:0007669"/>
    <property type="project" value="TreeGrafter"/>
</dbReference>
<reference evidence="2 3" key="1">
    <citation type="journal article" date="2020" name="ISME J.">
        <title>Uncovering the hidden diversity of litter-decomposition mechanisms in mushroom-forming fungi.</title>
        <authorList>
            <person name="Floudas D."/>
            <person name="Bentzer J."/>
            <person name="Ahren D."/>
            <person name="Johansson T."/>
            <person name="Persson P."/>
            <person name="Tunlid A."/>
        </authorList>
    </citation>
    <scope>NUCLEOTIDE SEQUENCE [LARGE SCALE GENOMIC DNA]</scope>
    <source>
        <strain evidence="2 3">CBS 101986</strain>
    </source>
</reference>
<protein>
    <recommendedName>
        <fullName evidence="1">NADH:flavin oxidoreductase/NADH oxidase N-terminal domain-containing protein</fullName>
    </recommendedName>
</protein>
<accession>A0A8H5B478</accession>
<dbReference type="GO" id="GO:0010181">
    <property type="term" value="F:FMN binding"/>
    <property type="evidence" value="ECO:0007669"/>
    <property type="project" value="InterPro"/>
</dbReference>
<name>A0A8H5B478_9AGAR</name>
<comment type="caution">
    <text evidence="2">The sequence shown here is derived from an EMBL/GenBank/DDBJ whole genome shotgun (WGS) entry which is preliminary data.</text>
</comment>
<sequence>MSSSKLFQPITVGASKLQHRVVLAPLTRVRSTAGKEHVPVNPLMSNYYSQRGSRPGTLLISEATFIAPRAGGLNRVPGIWSEEQITEWKKITEAVHAKGSFIYLQLWALGRAARPDNIQAEGYDVQAPSPIPINAGDHVPRELTVTEIHEYVDLYVQAASNAVHKAGFDGVELHGANGYLIDQFLQTNTNERTDEYGGSVENRSRFGLEVVDAVVKAVGEQRTAIRLSPWGTYQSMKMKDPKPQFTHFVSALKASYPDFSYIHLVESEDEPSAIEESNDFIRDIWLPRPLVTCQNYNRDTAIKQSEKTGELIAFGKWFIANPDLPDRIEKDIPFTPFNVNTFYTSTEEGYTDYPFAEAN</sequence>
<proteinExistence type="predicted"/>
<dbReference type="InterPro" id="IPR045247">
    <property type="entry name" value="Oye-like"/>
</dbReference>
<dbReference type="OrthoDB" id="276546at2759"/>
<dbReference type="SUPFAM" id="SSF51395">
    <property type="entry name" value="FMN-linked oxidoreductases"/>
    <property type="match status" value="1"/>
</dbReference>
<keyword evidence="3" id="KW-1185">Reference proteome</keyword>
<dbReference type="FunFam" id="3.20.20.70:FF:000138">
    <property type="entry name" value="NADPH dehydrogenase 1"/>
    <property type="match status" value="1"/>
</dbReference>
<gene>
    <name evidence="2" type="ORF">D9619_006875</name>
</gene>
<evidence type="ECO:0000259" key="1">
    <source>
        <dbReference type="Pfam" id="PF00724"/>
    </source>
</evidence>
<dbReference type="Gene3D" id="3.20.20.70">
    <property type="entry name" value="Aldolase class I"/>
    <property type="match status" value="1"/>
</dbReference>
<evidence type="ECO:0000313" key="3">
    <source>
        <dbReference type="Proteomes" id="UP000567179"/>
    </source>
</evidence>
<dbReference type="Pfam" id="PF00724">
    <property type="entry name" value="Oxidored_FMN"/>
    <property type="match status" value="1"/>
</dbReference>
<dbReference type="InterPro" id="IPR001155">
    <property type="entry name" value="OxRdtase_FMN_N"/>
</dbReference>
<dbReference type="CDD" id="cd02933">
    <property type="entry name" value="OYE_like_FMN"/>
    <property type="match status" value="1"/>
</dbReference>
<dbReference type="EMBL" id="JAACJJ010000042">
    <property type="protein sequence ID" value="KAF5316371.1"/>
    <property type="molecule type" value="Genomic_DNA"/>
</dbReference>